<dbReference type="RefSeq" id="WP_145084955.1">
    <property type="nucleotide sequence ID" value="NZ_VLKH01000009.1"/>
</dbReference>
<gene>
    <name evidence="2" type="ORF">LY60_02811</name>
</gene>
<reference evidence="2 3" key="1">
    <citation type="submission" date="2019-07" db="EMBL/GenBank/DDBJ databases">
        <title>Genomic Encyclopedia of Type Strains, Phase I: the one thousand microbial genomes (KMG-I) project.</title>
        <authorList>
            <person name="Kyrpides N."/>
        </authorList>
    </citation>
    <scope>NUCLEOTIDE SEQUENCE [LARGE SCALE GENOMIC DNA]</scope>
    <source>
        <strain evidence="2 3">DSM 13558</strain>
    </source>
</reference>
<feature type="transmembrane region" description="Helical" evidence="1">
    <location>
        <begin position="15"/>
        <end position="33"/>
    </location>
</feature>
<keyword evidence="1" id="KW-0812">Transmembrane</keyword>
<keyword evidence="1" id="KW-1133">Transmembrane helix</keyword>
<organism evidence="2 3">
    <name type="scientific">Sedimentibacter saalensis</name>
    <dbReference type="NCBI Taxonomy" id="130788"/>
    <lineage>
        <taxon>Bacteria</taxon>
        <taxon>Bacillati</taxon>
        <taxon>Bacillota</taxon>
        <taxon>Tissierellia</taxon>
        <taxon>Sedimentibacter</taxon>
    </lineage>
</organism>
<name>A0A562J627_9FIRM</name>
<evidence type="ECO:0000256" key="1">
    <source>
        <dbReference type="SAM" id="Phobius"/>
    </source>
</evidence>
<keyword evidence="3" id="KW-1185">Reference proteome</keyword>
<accession>A0A562J627</accession>
<keyword evidence="1" id="KW-0472">Membrane</keyword>
<sequence>MRNFLSKAEKYFVKNYKYIILIILILILFILNVEKQVNKNIVGSYIMGEAITGDAEYFVFDNNNYYCRYKQFDVLQEGEYEKIHDNVYVLNNKSKEYIVKSNDEIYYFNEEDVYFYSRIDDIPIFINVHPEKNH</sequence>
<dbReference type="OrthoDB" id="3035495at2"/>
<dbReference type="EMBL" id="VLKH01000009">
    <property type="protein sequence ID" value="TWH78355.1"/>
    <property type="molecule type" value="Genomic_DNA"/>
</dbReference>
<comment type="caution">
    <text evidence="2">The sequence shown here is derived from an EMBL/GenBank/DDBJ whole genome shotgun (WGS) entry which is preliminary data.</text>
</comment>
<dbReference type="Proteomes" id="UP000315343">
    <property type="component" value="Unassembled WGS sequence"/>
</dbReference>
<protein>
    <submittedName>
        <fullName evidence="2">Uncharacterized protein</fullName>
    </submittedName>
</protein>
<evidence type="ECO:0000313" key="3">
    <source>
        <dbReference type="Proteomes" id="UP000315343"/>
    </source>
</evidence>
<evidence type="ECO:0000313" key="2">
    <source>
        <dbReference type="EMBL" id="TWH78355.1"/>
    </source>
</evidence>
<proteinExistence type="predicted"/>
<dbReference type="AlphaFoldDB" id="A0A562J627"/>